<dbReference type="PANTHER" id="PTHR13297:SF5">
    <property type="entry name" value="TBC1 DOMAIN FAMILY MEMBER 23"/>
    <property type="match status" value="1"/>
</dbReference>
<evidence type="ECO:0000259" key="3">
    <source>
        <dbReference type="PROSITE" id="PS50206"/>
    </source>
</evidence>
<feature type="compositionally biased region" description="Low complexity" evidence="1">
    <location>
        <begin position="652"/>
        <end position="666"/>
    </location>
</feature>
<dbReference type="InterPro" id="IPR001763">
    <property type="entry name" value="Rhodanese-like_dom"/>
</dbReference>
<reference evidence="4" key="1">
    <citation type="submission" date="2021-01" db="EMBL/GenBank/DDBJ databases">
        <title>Phytophthora aleatoria, a newly-described species from Pinus radiata is distinct from Phytophthora cactorum isolates based on comparative genomics.</title>
        <authorList>
            <person name="Mcdougal R."/>
            <person name="Panda P."/>
            <person name="Williams N."/>
            <person name="Studholme D.J."/>
        </authorList>
    </citation>
    <scope>NUCLEOTIDE SEQUENCE</scope>
    <source>
        <strain evidence="4">NZFS 4037</strain>
    </source>
</reference>
<feature type="compositionally biased region" description="Basic and acidic residues" evidence="1">
    <location>
        <begin position="95"/>
        <end position="112"/>
    </location>
</feature>
<feature type="compositionally biased region" description="Low complexity" evidence="1">
    <location>
        <begin position="622"/>
        <end position="632"/>
    </location>
</feature>
<feature type="compositionally biased region" description="Low complexity" evidence="1">
    <location>
        <begin position="1570"/>
        <end position="1597"/>
    </location>
</feature>
<dbReference type="PROSITE" id="PS50053">
    <property type="entry name" value="UBIQUITIN_2"/>
    <property type="match status" value="1"/>
</dbReference>
<feature type="region of interest" description="Disordered" evidence="1">
    <location>
        <begin position="1387"/>
        <end position="1407"/>
    </location>
</feature>
<feature type="compositionally biased region" description="Polar residues" evidence="1">
    <location>
        <begin position="595"/>
        <end position="612"/>
    </location>
</feature>
<name>A0A8J5IXK9_9STRA</name>
<feature type="compositionally biased region" description="Polar residues" evidence="1">
    <location>
        <begin position="1388"/>
        <end position="1407"/>
    </location>
</feature>
<evidence type="ECO:0000313" key="4">
    <source>
        <dbReference type="EMBL" id="KAG6976254.1"/>
    </source>
</evidence>
<evidence type="ECO:0000313" key="5">
    <source>
        <dbReference type="Proteomes" id="UP000709295"/>
    </source>
</evidence>
<gene>
    <name evidence="4" type="ORF">JG688_00001545</name>
</gene>
<keyword evidence="5" id="KW-1185">Reference proteome</keyword>
<evidence type="ECO:0000256" key="1">
    <source>
        <dbReference type="SAM" id="MobiDB-lite"/>
    </source>
</evidence>
<feature type="domain" description="Rhodanese" evidence="3">
    <location>
        <begin position="1201"/>
        <end position="1329"/>
    </location>
</feature>
<dbReference type="SMART" id="SM00213">
    <property type="entry name" value="UBQ"/>
    <property type="match status" value="1"/>
</dbReference>
<sequence>MGRFLGVSPTASSERGRRYEMLPGDNDEEESTQHPTAGPTSPSAAEEARVTSPANASANRSALMRSDSESNAEETQHPTLQRQHQEVAQEEDDAKEDRETPETKEEDKKEDAVQQPEEDADPEAIHVRILDLNGKFFNISCRLDWTVAQMKQMVLESTEVAVASQRLIYRGRVLEDEATLDSYKVEDGHTIHLFVRAAPTPDPEILNAELNANGSSSSARDDGITVVNINSEIVSSAVFPSDSARRVDPLMLDSPLGNCARRVKLWSSFLLIIYTMKVMGQFALLANDQQQRAAQQEQEAVGASNTDRPVNRYDEYPQYYTPDPLIGGIELMVHCFGVYVGCVGFKAAHDTDIRPIRFYCRGVVWLAILTVAEQIYTTVQISESDFPTERVQYPYGGQGPTKDDIVSANIFQAIMLVVMWIIAIRHSYLHQREVSIYNQSFAAAAMNAAPPVHLPEVVSEDVSEGWRSKIVKLVEVTCNRPSTSSRAFRLNRLLVLAKENISKVNSQRLYALDGVKMSAADFDDIFGDDPKMDATAAPTLTNVNLDDDELFGGDPSGKVTKTAETARAQPPQGSNWEQIGSHEQDEFLSWLDDGGSSQAGPTANAAIPQSSLDFVPPPAPVAPASAATFDSVSLDDNDDFDRMLEGTSNTTPAPAASFDAPSSGSLDDNDDLDRMLDGANTQPNSFEADPTPASTFNSIAPDTDDDLDRLLQSTALQANATSNSISFDDDDDLEQIVKSAGASTFAPAASVGNISLDDDDDDDLEKIVQKANKQANASSSRENSSSSLQIKSQVHAPHKVQIDVPAARQLFLETGELPAAHARVLREVGDSMRGTHLLFIDSAETLLTYLCTQLNIDYFSGMALTFAPLLLASGCEPLHPETVETLAATCRRFLPHIGQKLPLRSSTTGRRPLLKRMLLYHAPRLDSHLNEHFPTWNHAPPEEYVGSKGSGAIPDSWLASFFEGEGVVSDPANLDFLLKVWDCSLLLEAFSSNENAPLMTGCFITLYAVVTAEKALMRMQGEQLRHCMATTLLDTLLRGEATKDKGFVRGVRHLMESTPPCICAKLRSSGVPPPVVENDVKCAEVQAPGTSAGSSNNFGMNNLLSASTQGLKDVSNMMIDMPVKLMIDMPVKFLTMVPLNPMAALSSPTSNALTDSPEAQQLFYLHVQAMNVASISVTLEVSEVIPSVFGGIQGHETGSLRYFIVDCRGQEDMRRGQVPTAFHFDPDTVSDPAVLDQVLAIIGPLKSAGVHICVMGQGYAHIAEELRQFQQKQGVASASPFSLSEEFLETYANDQTRVQSTVEFLLKHEFPRVSVLDGGYSAAHGHLFRSHSLTVDDLADHDTPNCKLCQHDRSMEAVLPPVTSGAGVFEERKESVHDSDWGFAASARTGSTRTSEASSHQSMDDSSFTDINLSPPANTKIPPAGSYYTSFTGAFKTGGKTLLSPTMDGTKWLLKKSAATTAEFANAAANMGNMGNKTRTGSMKDAAAASKTSGAPPAKETKPAMPNLSKWRNSLVAIGSESLDMLKKVESAMEHAVEQAAVATTTTTAKVRVPFPATFSPTTKEAGAVASPSTAKSPAASSSSASTPPAPRAALSADSAHSKFFHQSTDEMFTIDDDDDDEDQEGHFVQDVEVSESRASLTSSFARDSPVAASIAGPIHEVIKGHVSELMKGMTVSRTQMLPCVSSPFFACYKKKAPSGNAGAASRASMHPRRVVVMENHLVVLKSATRNEDDMFIVKSCHPLSHITRMTCLKKNALMVSIYYKWKADNGQIVEKRNSYEFQQRDDFIKAVKTTMDKM</sequence>
<dbReference type="InterPro" id="IPR039755">
    <property type="entry name" value="TBC1D23"/>
</dbReference>
<evidence type="ECO:0008006" key="6">
    <source>
        <dbReference type="Google" id="ProtNLM"/>
    </source>
</evidence>
<dbReference type="Proteomes" id="UP000709295">
    <property type="component" value="Unassembled WGS sequence"/>
</dbReference>
<dbReference type="GO" id="GO:0042147">
    <property type="term" value="P:retrograde transport, endosome to Golgi"/>
    <property type="evidence" value="ECO:0007669"/>
    <property type="project" value="InterPro"/>
</dbReference>
<feature type="compositionally biased region" description="Polar residues" evidence="1">
    <location>
        <begin position="33"/>
        <end position="43"/>
    </location>
</feature>
<dbReference type="Pfam" id="PF00240">
    <property type="entry name" value="ubiquitin"/>
    <property type="match status" value="1"/>
</dbReference>
<dbReference type="GO" id="GO:0005802">
    <property type="term" value="C:trans-Golgi network"/>
    <property type="evidence" value="ECO:0007669"/>
    <property type="project" value="TreeGrafter"/>
</dbReference>
<feature type="region of interest" description="Disordered" evidence="1">
    <location>
        <begin position="1479"/>
        <end position="1505"/>
    </location>
</feature>
<protein>
    <recommendedName>
        <fullName evidence="6">TBC1 domain family member 23</fullName>
    </recommendedName>
</protein>
<dbReference type="InterPro" id="IPR000626">
    <property type="entry name" value="Ubiquitin-like_dom"/>
</dbReference>
<dbReference type="PANTHER" id="PTHR13297">
    <property type="entry name" value="TBC1 DOMAIN FAMILY MEMBER 23-RELATED"/>
    <property type="match status" value="1"/>
</dbReference>
<accession>A0A8J5IXK9</accession>
<feature type="compositionally biased region" description="Low complexity" evidence="1">
    <location>
        <begin position="778"/>
        <end position="787"/>
    </location>
</feature>
<dbReference type="PROSITE" id="PS00299">
    <property type="entry name" value="UBIQUITIN_1"/>
    <property type="match status" value="1"/>
</dbReference>
<feature type="region of interest" description="Disordered" evidence="1">
    <location>
        <begin position="771"/>
        <end position="792"/>
    </location>
</feature>
<feature type="region of interest" description="Disordered" evidence="1">
    <location>
        <begin position="1558"/>
        <end position="1599"/>
    </location>
</feature>
<feature type="region of interest" description="Disordered" evidence="1">
    <location>
        <begin position="545"/>
        <end position="578"/>
    </location>
</feature>
<dbReference type="GO" id="GO:0099041">
    <property type="term" value="P:vesicle tethering to Golgi"/>
    <property type="evidence" value="ECO:0007669"/>
    <property type="project" value="TreeGrafter"/>
</dbReference>
<dbReference type="EMBL" id="JAENGY010000036">
    <property type="protein sequence ID" value="KAG6976254.1"/>
    <property type="molecule type" value="Genomic_DNA"/>
</dbReference>
<dbReference type="InterPro" id="IPR019954">
    <property type="entry name" value="Ubiquitin_CS"/>
</dbReference>
<dbReference type="GO" id="GO:0005829">
    <property type="term" value="C:cytosol"/>
    <property type="evidence" value="ECO:0007669"/>
    <property type="project" value="GOC"/>
</dbReference>
<proteinExistence type="predicted"/>
<dbReference type="PROSITE" id="PS50206">
    <property type="entry name" value="RHODANESE_3"/>
    <property type="match status" value="1"/>
</dbReference>
<feature type="region of interest" description="Disordered" evidence="1">
    <location>
        <begin position="1"/>
        <end position="122"/>
    </location>
</feature>
<comment type="caution">
    <text evidence="4">The sequence shown here is derived from an EMBL/GenBank/DDBJ whole genome shotgun (WGS) entry which is preliminary data.</text>
</comment>
<evidence type="ECO:0000259" key="2">
    <source>
        <dbReference type="PROSITE" id="PS50053"/>
    </source>
</evidence>
<organism evidence="4 5">
    <name type="scientific">Phytophthora aleatoria</name>
    <dbReference type="NCBI Taxonomy" id="2496075"/>
    <lineage>
        <taxon>Eukaryota</taxon>
        <taxon>Sar</taxon>
        <taxon>Stramenopiles</taxon>
        <taxon>Oomycota</taxon>
        <taxon>Peronosporomycetes</taxon>
        <taxon>Peronosporales</taxon>
        <taxon>Peronosporaceae</taxon>
        <taxon>Phytophthora</taxon>
    </lineage>
</organism>
<dbReference type="CDD" id="cd20788">
    <property type="entry name" value="TBC1D23_C-like"/>
    <property type="match status" value="1"/>
</dbReference>
<feature type="region of interest" description="Disordered" evidence="1">
    <location>
        <begin position="590"/>
        <end position="705"/>
    </location>
</feature>
<feature type="domain" description="Ubiquitin-like" evidence="2">
    <location>
        <begin position="125"/>
        <end position="196"/>
    </location>
</feature>